<keyword evidence="3 4" id="KW-0574">Periplasm</keyword>
<dbReference type="PANTHER" id="PTHR36504:SF1">
    <property type="entry name" value="LIPOPOLYSACCHARIDE EXPORT SYSTEM PROTEIN LPTA"/>
    <property type="match status" value="1"/>
</dbReference>
<dbReference type="GO" id="GO:0030288">
    <property type="term" value="C:outer membrane-bounded periplasmic space"/>
    <property type="evidence" value="ECO:0007669"/>
    <property type="project" value="TreeGrafter"/>
</dbReference>
<dbReference type="EMBL" id="MTSM01000015">
    <property type="protein sequence ID" value="OPX54944.1"/>
    <property type="molecule type" value="Genomic_DNA"/>
</dbReference>
<comment type="subunit">
    <text evidence="4">Component of the lipopolysaccharide transport and assembly complex.</text>
</comment>
<evidence type="ECO:0000313" key="7">
    <source>
        <dbReference type="Proteomes" id="UP000191418"/>
    </source>
</evidence>
<dbReference type="NCBIfam" id="TIGR03002">
    <property type="entry name" value="outer_YhbN_LptA"/>
    <property type="match status" value="1"/>
</dbReference>
<dbReference type="AlphaFoldDB" id="A0A1T4KU99"/>
<gene>
    <name evidence="4" type="primary">lptA</name>
    <name evidence="6" type="ORF">BTE48_11420</name>
</gene>
<dbReference type="RefSeq" id="WP_078743830.1">
    <property type="nucleotide sequence ID" value="NZ_FUXG01000001.1"/>
</dbReference>
<dbReference type="GO" id="GO:0043165">
    <property type="term" value="P:Gram-negative-bacterium-type cell outer membrane assembly"/>
    <property type="evidence" value="ECO:0007669"/>
    <property type="project" value="UniProtKB-UniRule"/>
</dbReference>
<reference evidence="6 7" key="1">
    <citation type="submission" date="2017-01" db="EMBL/GenBank/DDBJ databases">
        <title>Genome Sequencing of a Marine Spirillum, Oceanospirillum multiglobuliferum ATCC 33336, from Japan.</title>
        <authorList>
            <person name="Carney J.G."/>
            <person name="Trachtenberg A.M."/>
            <person name="Rheaume B.A."/>
            <person name="Linnane J.D."/>
            <person name="Pitts N.L."/>
            <person name="Mykles D.L."/>
            <person name="Maclea K.S."/>
        </authorList>
    </citation>
    <scope>NUCLEOTIDE SEQUENCE [LARGE SCALE GENOMIC DNA]</scope>
    <source>
        <strain evidence="6 7">ATCC 33336</strain>
    </source>
</reference>
<dbReference type="Pfam" id="PF03968">
    <property type="entry name" value="LptD_N"/>
    <property type="match status" value="1"/>
</dbReference>
<evidence type="ECO:0000313" key="6">
    <source>
        <dbReference type="EMBL" id="OPX54944.1"/>
    </source>
</evidence>
<sequence>MHSKRVKQSISTDQQLLLVIVATCVFFLISFSRISLALESDRQQPIQIEAQQAEFNPETGIAVYTGNVKMEQGSLKVSADQITIYQNDQKEVDKVVATAKSILVHMQQQPKPDEPLVHAYAQKIEYLSAEQEMLLQKNARLENGQDQFAGDKIRYHLQTRHIKAWGAEESDDSEAAVKGPQVKIILYPKTQTNAQDKGQ</sequence>
<dbReference type="GO" id="GO:0001530">
    <property type="term" value="F:lipopolysaccharide binding"/>
    <property type="evidence" value="ECO:0007669"/>
    <property type="project" value="InterPro"/>
</dbReference>
<proteinExistence type="inferred from homology"/>
<comment type="similarity">
    <text evidence="4">Belongs to the LptA family.</text>
</comment>
<dbReference type="GO" id="GO:0017089">
    <property type="term" value="F:glycolipid transfer activity"/>
    <property type="evidence" value="ECO:0007669"/>
    <property type="project" value="TreeGrafter"/>
</dbReference>
<comment type="subcellular location">
    <subcellularLocation>
        <location evidence="4">Periplasm</location>
    </subcellularLocation>
</comment>
<dbReference type="Gene3D" id="2.60.450.10">
    <property type="entry name" value="Lipopolysaccharide (LPS) transport protein A like domain"/>
    <property type="match status" value="1"/>
</dbReference>
<keyword evidence="2" id="KW-0732">Signal</keyword>
<keyword evidence="7" id="KW-1185">Reference proteome</keyword>
<dbReference type="STRING" id="64969.SAMN02745127_00222"/>
<dbReference type="HAMAP" id="MF_01914">
    <property type="entry name" value="LPS_assembly_LptA"/>
    <property type="match status" value="1"/>
</dbReference>
<dbReference type="InterPro" id="IPR052037">
    <property type="entry name" value="LPS_export_LptA"/>
</dbReference>
<dbReference type="InterPro" id="IPR014340">
    <property type="entry name" value="LptA"/>
</dbReference>
<dbReference type="InterPro" id="IPR005653">
    <property type="entry name" value="OstA-like_N"/>
</dbReference>
<evidence type="ECO:0000256" key="1">
    <source>
        <dbReference type="ARBA" id="ARBA00022448"/>
    </source>
</evidence>
<evidence type="ECO:0000256" key="3">
    <source>
        <dbReference type="ARBA" id="ARBA00022764"/>
    </source>
</evidence>
<comment type="caution">
    <text evidence="6">The sequence shown here is derived from an EMBL/GenBank/DDBJ whole genome shotgun (WGS) entry which is preliminary data.</text>
</comment>
<protein>
    <recommendedName>
        <fullName evidence="4">Lipopolysaccharide export system protein LptA</fullName>
    </recommendedName>
</protein>
<dbReference type="PANTHER" id="PTHR36504">
    <property type="entry name" value="LIPOPOLYSACCHARIDE EXPORT SYSTEM PROTEIN LPTA"/>
    <property type="match status" value="1"/>
</dbReference>
<evidence type="ECO:0000256" key="4">
    <source>
        <dbReference type="HAMAP-Rule" id="MF_01914"/>
    </source>
</evidence>
<feature type="domain" description="Organic solvent tolerance-like N-terminal" evidence="5">
    <location>
        <begin position="47"/>
        <end position="159"/>
    </location>
</feature>
<accession>A0A1T4KU99</accession>
<dbReference type="GO" id="GO:0009279">
    <property type="term" value="C:cell outer membrane"/>
    <property type="evidence" value="ECO:0007669"/>
    <property type="project" value="TreeGrafter"/>
</dbReference>
<evidence type="ECO:0000256" key="2">
    <source>
        <dbReference type="ARBA" id="ARBA00022729"/>
    </source>
</evidence>
<name>A0A1T4KU99_9GAMM</name>
<dbReference type="OrthoDB" id="9795964at2"/>
<dbReference type="GO" id="GO:0015920">
    <property type="term" value="P:lipopolysaccharide transport"/>
    <property type="evidence" value="ECO:0007669"/>
    <property type="project" value="UniProtKB-UniRule"/>
</dbReference>
<keyword evidence="1 4" id="KW-0813">Transport</keyword>
<dbReference type="Proteomes" id="UP000191418">
    <property type="component" value="Unassembled WGS sequence"/>
</dbReference>
<organism evidence="6 7">
    <name type="scientific">Oceanospirillum multiglobuliferum</name>
    <dbReference type="NCBI Taxonomy" id="64969"/>
    <lineage>
        <taxon>Bacteria</taxon>
        <taxon>Pseudomonadati</taxon>
        <taxon>Pseudomonadota</taxon>
        <taxon>Gammaproteobacteria</taxon>
        <taxon>Oceanospirillales</taxon>
        <taxon>Oceanospirillaceae</taxon>
        <taxon>Oceanospirillum</taxon>
    </lineage>
</organism>
<comment type="function">
    <text evidence="4">Involved in the assembly of lipopolysaccharide (LPS). Required for the translocation of LPS from the inner membrane to the outer membrane. May form a bridge between the inner membrane and the outer membrane, via interactions with LptC and LptD, thereby facilitating LPS transfer across the periplasm.</text>
</comment>
<evidence type="ECO:0000259" key="5">
    <source>
        <dbReference type="Pfam" id="PF03968"/>
    </source>
</evidence>